<dbReference type="RefSeq" id="WP_155703420.1">
    <property type="nucleotide sequence ID" value="NZ_CP034235.1"/>
</dbReference>
<reference evidence="15" key="1">
    <citation type="submission" date="2018-11" db="EMBL/GenBank/DDBJ databases">
        <title>Complete genome sequence of Paenibacillus sp. ML311-T8.</title>
        <authorList>
            <person name="Nam Y.-D."/>
            <person name="Kang J."/>
            <person name="Chung W.-H."/>
            <person name="Park Y.S."/>
        </authorList>
    </citation>
    <scope>NUCLEOTIDE SEQUENCE [LARGE SCALE GENOMIC DNA]</scope>
    <source>
        <strain evidence="15">ML311-T8</strain>
    </source>
</reference>
<dbReference type="GO" id="GO:0046872">
    <property type="term" value="F:metal ion binding"/>
    <property type="evidence" value="ECO:0007669"/>
    <property type="project" value="UniProtKB-KW"/>
</dbReference>
<dbReference type="InterPro" id="IPR017438">
    <property type="entry name" value="ATP-NAD_kinase_N"/>
</dbReference>
<accession>A0A6B8RR37</accession>
<keyword evidence="6" id="KW-0547">Nucleotide-binding</keyword>
<dbReference type="InterPro" id="IPR045540">
    <property type="entry name" value="YegS/DAGK_C"/>
</dbReference>
<dbReference type="SUPFAM" id="SSF111331">
    <property type="entry name" value="NAD kinase/diacylglycerol kinase-like"/>
    <property type="match status" value="1"/>
</dbReference>
<dbReference type="PANTHER" id="PTHR12358:SF106">
    <property type="entry name" value="LIPID KINASE YEGS"/>
    <property type="match status" value="1"/>
</dbReference>
<evidence type="ECO:0000256" key="10">
    <source>
        <dbReference type="ARBA" id="ARBA00023098"/>
    </source>
</evidence>
<keyword evidence="3" id="KW-0444">Lipid biosynthesis</keyword>
<evidence type="ECO:0000256" key="1">
    <source>
        <dbReference type="ARBA" id="ARBA00001946"/>
    </source>
</evidence>
<evidence type="ECO:0000256" key="8">
    <source>
        <dbReference type="ARBA" id="ARBA00022840"/>
    </source>
</evidence>
<dbReference type="NCBIfam" id="TIGR00147">
    <property type="entry name" value="YegS/Rv2252/BmrU family lipid kinase"/>
    <property type="match status" value="1"/>
</dbReference>
<evidence type="ECO:0000256" key="9">
    <source>
        <dbReference type="ARBA" id="ARBA00022842"/>
    </source>
</evidence>
<dbReference type="PROSITE" id="PS50146">
    <property type="entry name" value="DAGK"/>
    <property type="match status" value="1"/>
</dbReference>
<dbReference type="InterPro" id="IPR016064">
    <property type="entry name" value="NAD/diacylglycerol_kinase_sf"/>
</dbReference>
<dbReference type="AlphaFoldDB" id="A0A6B8RR37"/>
<dbReference type="Gene3D" id="3.40.50.10330">
    <property type="entry name" value="Probable inorganic polyphosphate/atp-NAD kinase, domain 1"/>
    <property type="match status" value="1"/>
</dbReference>
<dbReference type="PANTHER" id="PTHR12358">
    <property type="entry name" value="SPHINGOSINE KINASE"/>
    <property type="match status" value="1"/>
</dbReference>
<keyword evidence="4" id="KW-0808">Transferase</keyword>
<dbReference type="Gene3D" id="2.60.200.40">
    <property type="match status" value="1"/>
</dbReference>
<proteinExistence type="inferred from homology"/>
<dbReference type="GO" id="GO:0005886">
    <property type="term" value="C:plasma membrane"/>
    <property type="evidence" value="ECO:0007669"/>
    <property type="project" value="TreeGrafter"/>
</dbReference>
<evidence type="ECO:0000259" key="13">
    <source>
        <dbReference type="PROSITE" id="PS50146"/>
    </source>
</evidence>
<dbReference type="Proteomes" id="UP000426246">
    <property type="component" value="Chromosome"/>
</dbReference>
<dbReference type="InterPro" id="IPR050187">
    <property type="entry name" value="Lipid_Phosphate_FormReg"/>
</dbReference>
<dbReference type="GO" id="GO:0005524">
    <property type="term" value="F:ATP binding"/>
    <property type="evidence" value="ECO:0007669"/>
    <property type="project" value="UniProtKB-KW"/>
</dbReference>
<keyword evidence="7 14" id="KW-0418">Kinase</keyword>
<evidence type="ECO:0000313" key="15">
    <source>
        <dbReference type="Proteomes" id="UP000426246"/>
    </source>
</evidence>
<dbReference type="GO" id="GO:0016301">
    <property type="term" value="F:kinase activity"/>
    <property type="evidence" value="ECO:0007669"/>
    <property type="project" value="UniProtKB-KW"/>
</dbReference>
<evidence type="ECO:0000256" key="12">
    <source>
        <dbReference type="ARBA" id="ARBA00023264"/>
    </source>
</evidence>
<keyword evidence="12" id="KW-1208">Phospholipid metabolism</keyword>
<evidence type="ECO:0000256" key="2">
    <source>
        <dbReference type="ARBA" id="ARBA00005983"/>
    </source>
</evidence>
<dbReference type="EMBL" id="CP034235">
    <property type="protein sequence ID" value="QGQ98317.1"/>
    <property type="molecule type" value="Genomic_DNA"/>
</dbReference>
<dbReference type="KEGG" id="ppsc:EHS13_27250"/>
<organism evidence="14 15">
    <name type="scientific">Paenibacillus psychroresistens</name>
    <dbReference type="NCBI Taxonomy" id="1778678"/>
    <lineage>
        <taxon>Bacteria</taxon>
        <taxon>Bacillati</taxon>
        <taxon>Bacillota</taxon>
        <taxon>Bacilli</taxon>
        <taxon>Bacillales</taxon>
        <taxon>Paenibacillaceae</taxon>
        <taxon>Paenibacillus</taxon>
    </lineage>
</organism>
<name>A0A6B8RR37_9BACL</name>
<dbReference type="Pfam" id="PF19279">
    <property type="entry name" value="YegS_C"/>
    <property type="match status" value="1"/>
</dbReference>
<evidence type="ECO:0000256" key="3">
    <source>
        <dbReference type="ARBA" id="ARBA00022516"/>
    </source>
</evidence>
<keyword evidence="8" id="KW-0067">ATP-binding</keyword>
<dbReference type="InterPro" id="IPR001206">
    <property type="entry name" value="Diacylglycerol_kinase_cat_dom"/>
</dbReference>
<keyword evidence="9" id="KW-0460">Magnesium</keyword>
<keyword evidence="10" id="KW-0443">Lipid metabolism</keyword>
<dbReference type="Pfam" id="PF00781">
    <property type="entry name" value="DAGK_cat"/>
    <property type="match status" value="1"/>
</dbReference>
<dbReference type="OrthoDB" id="9786026at2"/>
<gene>
    <name evidence="14" type="ORF">EHS13_27250</name>
</gene>
<keyword evidence="15" id="KW-1185">Reference proteome</keyword>
<comment type="similarity">
    <text evidence="2">Belongs to the diacylglycerol/lipid kinase family.</text>
</comment>
<evidence type="ECO:0000256" key="11">
    <source>
        <dbReference type="ARBA" id="ARBA00023209"/>
    </source>
</evidence>
<protein>
    <submittedName>
        <fullName evidence="14">Diacylglycerol kinase family lipid kinase</fullName>
    </submittedName>
</protein>
<keyword evidence="5" id="KW-0479">Metal-binding</keyword>
<dbReference type="GO" id="GO:0008654">
    <property type="term" value="P:phospholipid biosynthetic process"/>
    <property type="evidence" value="ECO:0007669"/>
    <property type="project" value="UniProtKB-KW"/>
</dbReference>
<dbReference type="SMART" id="SM00046">
    <property type="entry name" value="DAGKc"/>
    <property type="match status" value="1"/>
</dbReference>
<evidence type="ECO:0000256" key="4">
    <source>
        <dbReference type="ARBA" id="ARBA00022679"/>
    </source>
</evidence>
<evidence type="ECO:0000256" key="6">
    <source>
        <dbReference type="ARBA" id="ARBA00022741"/>
    </source>
</evidence>
<feature type="domain" description="DAGKc" evidence="13">
    <location>
        <begin position="1"/>
        <end position="134"/>
    </location>
</feature>
<evidence type="ECO:0000313" key="14">
    <source>
        <dbReference type="EMBL" id="QGQ98317.1"/>
    </source>
</evidence>
<evidence type="ECO:0000256" key="5">
    <source>
        <dbReference type="ARBA" id="ARBA00022723"/>
    </source>
</evidence>
<keyword evidence="11" id="KW-0594">Phospholipid biosynthesis</keyword>
<sequence>MIGIIINPLSGNGQGKKTWLRVEKELEERKTAYIHKATSYGGEAYEIAAQMVKADEVKRIIVIGGDGTINEVVNGIVDAGGATSCALAVIPAGTGNDYAKAHEIPKNSMEALNLALSPTSTIKQIDLIHTNSDNLAINNIGAGFDGLVAKLTNEAAYKKLLNRLGLGSLAYFITMMRVFGTYKHCTIWLEVDGISHELTHTWLAATANIPFYGGSMQICPQALSDDGYLDVVVIRSPSRWKVLSILFSVYSGKHVNHPAVTFYKGRSISIRSAAPLLLQADGEAAGETPVQLKIVPRGISIIAGPPAL</sequence>
<dbReference type="InterPro" id="IPR005218">
    <property type="entry name" value="Diacylglycerol/lipid_kinase"/>
</dbReference>
<comment type="cofactor">
    <cofactor evidence="1">
        <name>Mg(2+)</name>
        <dbReference type="ChEBI" id="CHEBI:18420"/>
    </cofactor>
</comment>
<evidence type="ECO:0000256" key="7">
    <source>
        <dbReference type="ARBA" id="ARBA00022777"/>
    </source>
</evidence>